<dbReference type="AlphaFoldDB" id="A0A7Y0ENU2"/>
<comment type="caution">
    <text evidence="1">The sequence shown here is derived from an EMBL/GenBank/DDBJ whole genome shotgun (WGS) entry which is preliminary data.</text>
</comment>
<dbReference type="RefSeq" id="WP_205832701.1">
    <property type="nucleotide sequence ID" value="NZ_JAAIII010000002.1"/>
</dbReference>
<accession>A0A7Y0ENU2</accession>
<dbReference type="EMBL" id="JAAIII010000002">
    <property type="protein sequence ID" value="NMM93651.1"/>
    <property type="molecule type" value="Genomic_DNA"/>
</dbReference>
<reference evidence="1 2" key="1">
    <citation type="submission" date="2020-02" db="EMBL/GenBank/DDBJ databases">
        <title>Characterization of phylogenetic diversity of novel bifidobacterial species isolated in Czech ZOOs.</title>
        <authorList>
            <person name="Lugli G.A."/>
            <person name="Vera N.B."/>
            <person name="Ventura M."/>
        </authorList>
    </citation>
    <scope>NUCLEOTIDE SEQUENCE [LARGE SCALE GENOMIC DNA]</scope>
    <source>
        <strain evidence="1 2">DSM 109957</strain>
    </source>
</reference>
<evidence type="ECO:0000313" key="1">
    <source>
        <dbReference type="EMBL" id="NMM93651.1"/>
    </source>
</evidence>
<evidence type="ECO:0008006" key="3">
    <source>
        <dbReference type="Google" id="ProtNLM"/>
    </source>
</evidence>
<proteinExistence type="predicted"/>
<sequence>MVFNTRNTHRNTTRYTTDTRITIHPHAYKHGLTAEQIHSAYETGWRGAVIRWTDRDSDPPRKATIGFDAQLRCIELLYVELQDGRILVFHADYATKAFRKQIRKG</sequence>
<name>A0A7Y0ENU2_9BIFI</name>
<evidence type="ECO:0000313" key="2">
    <source>
        <dbReference type="Proteomes" id="UP000532194"/>
    </source>
</evidence>
<gene>
    <name evidence="1" type="ORF">G1C95_0836</name>
</gene>
<dbReference type="Proteomes" id="UP000532194">
    <property type="component" value="Unassembled WGS sequence"/>
</dbReference>
<organism evidence="1 2">
    <name type="scientific">Bifidobacterium oedipodis</name>
    <dbReference type="NCBI Taxonomy" id="2675322"/>
    <lineage>
        <taxon>Bacteria</taxon>
        <taxon>Bacillati</taxon>
        <taxon>Actinomycetota</taxon>
        <taxon>Actinomycetes</taxon>
        <taxon>Bifidobacteriales</taxon>
        <taxon>Bifidobacteriaceae</taxon>
        <taxon>Bifidobacterium</taxon>
    </lineage>
</organism>
<keyword evidence="2" id="KW-1185">Reference proteome</keyword>
<protein>
    <recommendedName>
        <fullName evidence="3">Toxin</fullName>
    </recommendedName>
</protein>